<feature type="coiled-coil region" evidence="12">
    <location>
        <begin position="682"/>
        <end position="797"/>
    </location>
</feature>
<keyword evidence="16" id="KW-1185">Reference proteome</keyword>
<dbReference type="InterPro" id="IPR024704">
    <property type="entry name" value="SMC"/>
</dbReference>
<sequence>MKPMATNQNQTGLLEYIEDIIGSNKFIPDIQNVEKELVEANEKREQIAERVSISKRDRDALVGARDEAQKYLDLEAKMKQVDAKRLINTQAELEKSLEKAKAAEEEFSEELNKKKEERDKQEEQVKELENSIKSKEKELEKLKPALDKAQKILNALKNDSTKLKTEKKGAERIIEDCKQTNTTATKEIEASKLVIIEKGKAKEEIQKEVDSANQKLEVAKADLEEKTNEVKVEIEKLQEKLQEAKEKFAKGNADFLELETVMTQSQDEIDAINRKFADSQKARAEKEQALETSQRAVDELNHLIPEKTERLETLRNRHEELKHIIDDKGKNLETSIQRARDVGQRVNEMRREYEKGQSKDKVYNFIMNYKPENGDINVYGRLRDLGSIDPKYDVPISTAAGQKLNSFVVQNVNEARACVEALRKNHVGTGTFIALDQLKCDKQTLNRVMDKNNIPKDTDLILNKIKIQKRGNIDFLPAFYHVFRDTLIAPNIEVAKRVGYGKERRRVVTMDGTIVDRSGVMSGGGNTKSRGGMATVDVNELKKGQAELSSLDDNIKLLRQEIDQYRREFASINVNAIELDLRKMNMDLQQHQQQITYINDQLSRMTDVVQSEEDIQKINELNSYIDEHKEELETRRNEVNELKNDSLKIEKEISEIVNIRTKAQKDKIAQIEKQLETFRKSMAKNDSTIKAAERKIDRFEKTLKENADTEKKTLADLEKLDKNIEKNKEKKSESKEEVKTLSDNVSELETATKSDQESVREIKSSFNSLKLKVEQMKTDLNKKINETKSINKELKNISARIENLGIATNDLGELEEKTMEELELQRVAIEHQLSELDPDLTAIQEYEEREKVHQQHLDEFNEADRNRNDIMNHCNELKQQRLHMFMDGFGKIAQKLKETYQVLTLGGDAELEFADRFDPFSQGINFSVRPPGKSWKHISNLSGGEQTLSSLSLVFSLHQFKPTPFYIMDEIDAALDFRNVSIIANYLKERTTNAQFIVVSLRNHMFELADRLIGVFKVADCASAIIIENKIPVTNENEAPAENENTTPP</sequence>
<dbReference type="GO" id="GO:0051301">
    <property type="term" value="P:cell division"/>
    <property type="evidence" value="ECO:0007669"/>
    <property type="project" value="UniProtKB-KW"/>
</dbReference>
<keyword evidence="10" id="KW-0539">Nucleus</keyword>
<dbReference type="GeneID" id="94831231"/>
<evidence type="ECO:0000256" key="9">
    <source>
        <dbReference type="ARBA" id="ARBA00023067"/>
    </source>
</evidence>
<protein>
    <recommendedName>
        <fullName evidence="3">Structural maintenance of chromosomes protein 4</fullName>
    </recommendedName>
</protein>
<comment type="subcellular location">
    <subcellularLocation>
        <location evidence="1">Nucleus</location>
    </subcellularLocation>
</comment>
<evidence type="ECO:0000256" key="12">
    <source>
        <dbReference type="SAM" id="Coils"/>
    </source>
</evidence>
<feature type="coiled-coil region" evidence="12">
    <location>
        <begin position="202"/>
        <end position="254"/>
    </location>
</feature>
<evidence type="ECO:0000256" key="7">
    <source>
        <dbReference type="ARBA" id="ARBA00022840"/>
    </source>
</evidence>
<evidence type="ECO:0000256" key="5">
    <source>
        <dbReference type="ARBA" id="ARBA00022741"/>
    </source>
</evidence>
<keyword evidence="6" id="KW-0498">Mitosis</keyword>
<dbReference type="PANTHER" id="PTHR18937">
    <property type="entry name" value="STRUCTURAL MAINTENANCE OF CHROMOSOMES SMC FAMILY MEMBER"/>
    <property type="match status" value="1"/>
</dbReference>
<dbReference type="GO" id="GO:0007076">
    <property type="term" value="P:mitotic chromosome condensation"/>
    <property type="evidence" value="ECO:0007669"/>
    <property type="project" value="TreeGrafter"/>
</dbReference>
<evidence type="ECO:0000256" key="3">
    <source>
        <dbReference type="ARBA" id="ARBA00018693"/>
    </source>
</evidence>
<dbReference type="PANTHER" id="PTHR18937:SF172">
    <property type="entry name" value="STRUCTURAL MAINTENANCE OF CHROMOSOMES PROTEIN"/>
    <property type="match status" value="1"/>
</dbReference>
<dbReference type="GO" id="GO:0005524">
    <property type="term" value="F:ATP binding"/>
    <property type="evidence" value="ECO:0007669"/>
    <property type="project" value="UniProtKB-KW"/>
</dbReference>
<evidence type="ECO:0000256" key="11">
    <source>
        <dbReference type="ARBA" id="ARBA00023306"/>
    </source>
</evidence>
<keyword evidence="7" id="KW-0067">ATP-binding</keyword>
<feature type="coiled-coil region" evidence="12">
    <location>
        <begin position="843"/>
        <end position="880"/>
    </location>
</feature>
<dbReference type="GO" id="GO:0016887">
    <property type="term" value="F:ATP hydrolysis activity"/>
    <property type="evidence" value="ECO:0007669"/>
    <property type="project" value="InterPro"/>
</dbReference>
<proteinExistence type="inferred from homology"/>
<dbReference type="FunFam" id="3.40.50.300:FF:000481">
    <property type="entry name" value="Structural maintenance of chromosomes 4"/>
    <property type="match status" value="1"/>
</dbReference>
<keyword evidence="11" id="KW-0131">Cell cycle</keyword>
<evidence type="ECO:0000256" key="13">
    <source>
        <dbReference type="SAM" id="MobiDB-lite"/>
    </source>
</evidence>
<dbReference type="Gene3D" id="1.10.287.1490">
    <property type="match status" value="1"/>
</dbReference>
<keyword evidence="9" id="KW-0226">DNA condensation</keyword>
<feature type="domain" description="SMC hinge" evidence="14">
    <location>
        <begin position="376"/>
        <end position="499"/>
    </location>
</feature>
<dbReference type="InterPro" id="IPR027417">
    <property type="entry name" value="P-loop_NTPase"/>
</dbReference>
<dbReference type="AlphaFoldDB" id="A0A1J4J0D8"/>
<evidence type="ECO:0000256" key="6">
    <source>
        <dbReference type="ARBA" id="ARBA00022776"/>
    </source>
</evidence>
<evidence type="ECO:0000313" key="15">
    <source>
        <dbReference type="EMBL" id="OHS92882.1"/>
    </source>
</evidence>
<evidence type="ECO:0000256" key="10">
    <source>
        <dbReference type="ARBA" id="ARBA00023242"/>
    </source>
</evidence>
<dbReference type="InterPro" id="IPR010935">
    <property type="entry name" value="SMC_hinge"/>
</dbReference>
<dbReference type="EMBL" id="MLAK01001459">
    <property type="protein sequence ID" value="OHS92882.1"/>
    <property type="molecule type" value="Genomic_DNA"/>
</dbReference>
<evidence type="ECO:0000256" key="2">
    <source>
        <dbReference type="ARBA" id="ARBA00006005"/>
    </source>
</evidence>
<comment type="similarity">
    <text evidence="2">Belongs to the SMC family. SMC4 subfamily.</text>
</comment>
<dbReference type="Proteomes" id="UP000179807">
    <property type="component" value="Unassembled WGS sequence"/>
</dbReference>
<dbReference type="OrthoDB" id="5575062at2759"/>
<dbReference type="InterPro" id="IPR003395">
    <property type="entry name" value="RecF/RecN/SMC_N"/>
</dbReference>
<feature type="coiled-coil region" evidence="12">
    <location>
        <begin position="279"/>
        <end position="331"/>
    </location>
</feature>
<dbReference type="GO" id="GO:0000796">
    <property type="term" value="C:condensin complex"/>
    <property type="evidence" value="ECO:0007669"/>
    <property type="project" value="TreeGrafter"/>
</dbReference>
<evidence type="ECO:0000256" key="8">
    <source>
        <dbReference type="ARBA" id="ARBA00023054"/>
    </source>
</evidence>
<dbReference type="InterPro" id="IPR036277">
    <property type="entry name" value="SMC_hinge_sf"/>
</dbReference>
<dbReference type="SMART" id="SM00968">
    <property type="entry name" value="SMC_hinge"/>
    <property type="match status" value="1"/>
</dbReference>
<keyword evidence="5" id="KW-0547">Nucleotide-binding</keyword>
<dbReference type="SUPFAM" id="SSF75553">
    <property type="entry name" value="Smc hinge domain"/>
    <property type="match status" value="1"/>
</dbReference>
<comment type="caution">
    <text evidence="15">The sequence shown here is derived from an EMBL/GenBank/DDBJ whole genome shotgun (WGS) entry which is preliminary data.</text>
</comment>
<dbReference type="Pfam" id="PF02463">
    <property type="entry name" value="SMC_N"/>
    <property type="match status" value="1"/>
</dbReference>
<feature type="coiled-coil region" evidence="12">
    <location>
        <begin position="541"/>
        <end position="594"/>
    </location>
</feature>
<evidence type="ECO:0000256" key="1">
    <source>
        <dbReference type="ARBA" id="ARBA00004123"/>
    </source>
</evidence>
<feature type="region of interest" description="Disordered" evidence="13">
    <location>
        <begin position="107"/>
        <end position="128"/>
    </location>
</feature>
<accession>A0A1J4J0D8</accession>
<evidence type="ECO:0000256" key="4">
    <source>
        <dbReference type="ARBA" id="ARBA00022618"/>
    </source>
</evidence>
<name>A0A1J4J0D8_9EUKA</name>
<dbReference type="Pfam" id="PF06470">
    <property type="entry name" value="SMC_hinge"/>
    <property type="match status" value="1"/>
</dbReference>
<reference evidence="15" key="1">
    <citation type="submission" date="2016-10" db="EMBL/GenBank/DDBJ databases">
        <authorList>
            <person name="Benchimol M."/>
            <person name="Almeida L.G."/>
            <person name="Vasconcelos A.T."/>
            <person name="Perreira-Neves A."/>
            <person name="Rosa I.A."/>
            <person name="Tasca T."/>
            <person name="Bogo M.R."/>
            <person name="de Souza W."/>
        </authorList>
    </citation>
    <scope>NUCLEOTIDE SEQUENCE [LARGE SCALE GENOMIC DNA]</scope>
    <source>
        <strain evidence="15">K</strain>
    </source>
</reference>
<organism evidence="15 16">
    <name type="scientific">Tritrichomonas foetus</name>
    <dbReference type="NCBI Taxonomy" id="1144522"/>
    <lineage>
        <taxon>Eukaryota</taxon>
        <taxon>Metamonada</taxon>
        <taxon>Parabasalia</taxon>
        <taxon>Tritrichomonadida</taxon>
        <taxon>Tritrichomonadidae</taxon>
        <taxon>Tritrichomonas</taxon>
    </lineage>
</organism>
<dbReference type="Gene3D" id="3.40.50.300">
    <property type="entry name" value="P-loop containing nucleotide triphosphate hydrolases"/>
    <property type="match status" value="1"/>
</dbReference>
<keyword evidence="4" id="KW-0132">Cell division</keyword>
<dbReference type="Gene3D" id="3.30.70.1620">
    <property type="match status" value="1"/>
</dbReference>
<dbReference type="SUPFAM" id="SSF52540">
    <property type="entry name" value="P-loop containing nucleoside triphosphate hydrolases"/>
    <property type="match status" value="1"/>
</dbReference>
<dbReference type="PIRSF" id="PIRSF005719">
    <property type="entry name" value="SMC"/>
    <property type="match status" value="1"/>
</dbReference>
<feature type="coiled-coil region" evidence="12">
    <location>
        <begin position="618"/>
        <end position="652"/>
    </location>
</feature>
<dbReference type="RefSeq" id="XP_068346019.1">
    <property type="nucleotide sequence ID" value="XM_068496527.1"/>
</dbReference>
<evidence type="ECO:0000259" key="14">
    <source>
        <dbReference type="SMART" id="SM00968"/>
    </source>
</evidence>
<dbReference type="GO" id="GO:0005634">
    <property type="term" value="C:nucleus"/>
    <property type="evidence" value="ECO:0007669"/>
    <property type="project" value="UniProtKB-SubCell"/>
</dbReference>
<dbReference type="VEuPathDB" id="TrichDB:TRFO_12260"/>
<gene>
    <name evidence="15" type="primary">smc4</name>
    <name evidence="15" type="ORF">TRFO_12260</name>
</gene>
<keyword evidence="8 12" id="KW-0175">Coiled coil</keyword>
<evidence type="ECO:0000313" key="16">
    <source>
        <dbReference type="Proteomes" id="UP000179807"/>
    </source>
</evidence>
<dbReference type="Gene3D" id="1.20.1060.20">
    <property type="match status" value="1"/>
</dbReference>